<proteinExistence type="predicted"/>
<reference evidence="1" key="1">
    <citation type="submission" date="2022-04" db="EMBL/GenBank/DDBJ databases">
        <title>Genome of the entomopathogenic fungus Entomophthora muscae.</title>
        <authorList>
            <person name="Elya C."/>
            <person name="Lovett B.R."/>
            <person name="Lee E."/>
            <person name="Macias A.M."/>
            <person name="Hajek A.E."/>
            <person name="De Bivort B.L."/>
            <person name="Kasson M.T."/>
            <person name="De Fine Licht H.H."/>
            <person name="Stajich J.E."/>
        </authorList>
    </citation>
    <scope>NUCLEOTIDE SEQUENCE</scope>
    <source>
        <strain evidence="1">Berkeley</strain>
    </source>
</reference>
<keyword evidence="2" id="KW-1185">Reference proteome</keyword>
<comment type="caution">
    <text evidence="1">The sequence shown here is derived from an EMBL/GenBank/DDBJ whole genome shotgun (WGS) entry which is preliminary data.</text>
</comment>
<sequence>MAKRARGSTILAEHATSTGNFTTVTQNILEKIPPGDSKLTYVYDRYLFHYVSENEIVYLCMAEETFGRRIPFAFLEDVRRRFVQSYSEDFVRSAPVYGINEFSKILHSRMDFYSSDPSADRDQASQR</sequence>
<protein>
    <submittedName>
        <fullName evidence="1">Uncharacterized protein</fullName>
    </submittedName>
</protein>
<evidence type="ECO:0000313" key="2">
    <source>
        <dbReference type="Proteomes" id="UP001165960"/>
    </source>
</evidence>
<name>A0ACC2U719_9FUNG</name>
<gene>
    <name evidence="1" type="ORF">DSO57_1000808</name>
</gene>
<accession>A0ACC2U719</accession>
<evidence type="ECO:0000313" key="1">
    <source>
        <dbReference type="EMBL" id="KAJ9082823.1"/>
    </source>
</evidence>
<dbReference type="EMBL" id="QTSX02001422">
    <property type="protein sequence ID" value="KAJ9082823.1"/>
    <property type="molecule type" value="Genomic_DNA"/>
</dbReference>
<organism evidence="1 2">
    <name type="scientific">Entomophthora muscae</name>
    <dbReference type="NCBI Taxonomy" id="34485"/>
    <lineage>
        <taxon>Eukaryota</taxon>
        <taxon>Fungi</taxon>
        <taxon>Fungi incertae sedis</taxon>
        <taxon>Zoopagomycota</taxon>
        <taxon>Entomophthoromycotina</taxon>
        <taxon>Entomophthoromycetes</taxon>
        <taxon>Entomophthorales</taxon>
        <taxon>Entomophthoraceae</taxon>
        <taxon>Entomophthora</taxon>
    </lineage>
</organism>
<dbReference type="Proteomes" id="UP001165960">
    <property type="component" value="Unassembled WGS sequence"/>
</dbReference>